<comment type="caution">
    <text evidence="1">The sequence shown here is derived from an EMBL/GenBank/DDBJ whole genome shotgun (WGS) entry which is preliminary data.</text>
</comment>
<dbReference type="OrthoDB" id="1025591at2759"/>
<protein>
    <submittedName>
        <fullName evidence="1">Uncharacterized protein</fullName>
    </submittedName>
</protein>
<reference evidence="2" key="1">
    <citation type="submission" date="2013-09" db="EMBL/GenBank/DDBJ databases">
        <title>Corchorus olitorius genome sequencing.</title>
        <authorList>
            <person name="Alam M."/>
            <person name="Haque M.S."/>
            <person name="Islam M.S."/>
            <person name="Emdad E.M."/>
            <person name="Islam M.M."/>
            <person name="Ahmed B."/>
            <person name="Halim A."/>
            <person name="Hossen Q.M.M."/>
            <person name="Hossain M.Z."/>
            <person name="Ahmed R."/>
            <person name="Khan M.M."/>
            <person name="Islam R."/>
            <person name="Rashid M.M."/>
            <person name="Khan S.A."/>
            <person name="Rahman M.S."/>
            <person name="Alam M."/>
            <person name="Yahiya A.S."/>
            <person name="Khan M.S."/>
            <person name="Azam M.S."/>
            <person name="Haque T."/>
            <person name="Lashkar M.Z.H."/>
            <person name="Akhand A.I."/>
            <person name="Morshed G."/>
            <person name="Roy S."/>
            <person name="Uddin K.S."/>
            <person name="Rabeya T."/>
            <person name="Hossain A.S."/>
            <person name="Chowdhury A."/>
            <person name="Snigdha A.R."/>
            <person name="Mortoza M.S."/>
            <person name="Matin S.A."/>
            <person name="Hoque S.M.E."/>
            <person name="Islam M.K."/>
            <person name="Roy D.K."/>
            <person name="Haider R."/>
            <person name="Moosa M.M."/>
            <person name="Elias S.M."/>
            <person name="Hasan A.M."/>
            <person name="Jahan S."/>
            <person name="Shafiuddin M."/>
            <person name="Mahmood N."/>
            <person name="Shommy N.S."/>
        </authorList>
    </citation>
    <scope>NUCLEOTIDE SEQUENCE [LARGE SCALE GENOMIC DNA]</scope>
    <source>
        <strain evidence="2">cv. O-4</strain>
    </source>
</reference>
<keyword evidence="2" id="KW-1185">Reference proteome</keyword>
<name>A0A1R3L3V8_9ROSI</name>
<gene>
    <name evidence="1" type="ORF">COLO4_00533</name>
</gene>
<organism evidence="1 2">
    <name type="scientific">Corchorus olitorius</name>
    <dbReference type="NCBI Taxonomy" id="93759"/>
    <lineage>
        <taxon>Eukaryota</taxon>
        <taxon>Viridiplantae</taxon>
        <taxon>Streptophyta</taxon>
        <taxon>Embryophyta</taxon>
        <taxon>Tracheophyta</taxon>
        <taxon>Spermatophyta</taxon>
        <taxon>Magnoliopsida</taxon>
        <taxon>eudicotyledons</taxon>
        <taxon>Gunneridae</taxon>
        <taxon>Pentapetalae</taxon>
        <taxon>rosids</taxon>
        <taxon>malvids</taxon>
        <taxon>Malvales</taxon>
        <taxon>Malvaceae</taxon>
        <taxon>Grewioideae</taxon>
        <taxon>Apeibeae</taxon>
        <taxon>Corchorus</taxon>
    </lineage>
</organism>
<evidence type="ECO:0000313" key="2">
    <source>
        <dbReference type="Proteomes" id="UP000187203"/>
    </source>
</evidence>
<dbReference type="EMBL" id="AWUE01002666">
    <property type="protein sequence ID" value="OMP13969.1"/>
    <property type="molecule type" value="Genomic_DNA"/>
</dbReference>
<proteinExistence type="predicted"/>
<evidence type="ECO:0000313" key="1">
    <source>
        <dbReference type="EMBL" id="OMP13969.1"/>
    </source>
</evidence>
<dbReference type="Proteomes" id="UP000187203">
    <property type="component" value="Unassembled WGS sequence"/>
</dbReference>
<dbReference type="AlphaFoldDB" id="A0A1R3L3V8"/>
<sequence length="111" mass="13242">MPPIEAFAYPGMRDFLEYSLFMGWMDQYLTYPRCRCLLELKPDLRLDDFLDVPMYIRTWFEPAVDLETFRFGIIFRIYDWCVDVMKSPPLTIEKDATAKVREGRDPETTPN</sequence>
<accession>A0A1R3L3V8</accession>